<dbReference type="AlphaFoldDB" id="A0A4Q7JFL9"/>
<protein>
    <submittedName>
        <fullName evidence="4">VOC family protein</fullName>
    </submittedName>
</protein>
<gene>
    <name evidence="4" type="ORF">EWH70_02805</name>
</gene>
<organism evidence="4 5">
    <name type="scientific">Amycolatopsis suaedae</name>
    <dbReference type="NCBI Taxonomy" id="2510978"/>
    <lineage>
        <taxon>Bacteria</taxon>
        <taxon>Bacillati</taxon>
        <taxon>Actinomycetota</taxon>
        <taxon>Actinomycetes</taxon>
        <taxon>Pseudonocardiales</taxon>
        <taxon>Pseudonocardiaceae</taxon>
        <taxon>Amycolatopsis</taxon>
    </lineage>
</organism>
<keyword evidence="2" id="KW-0964">Secreted</keyword>
<dbReference type="EMBL" id="SFCC01000001">
    <property type="protein sequence ID" value="RZQ66012.1"/>
    <property type="molecule type" value="Genomic_DNA"/>
</dbReference>
<dbReference type="PROSITE" id="PS51819">
    <property type="entry name" value="VOC"/>
    <property type="match status" value="1"/>
</dbReference>
<evidence type="ECO:0000256" key="1">
    <source>
        <dbReference type="ARBA" id="ARBA00004613"/>
    </source>
</evidence>
<dbReference type="InterPro" id="IPR037523">
    <property type="entry name" value="VOC_core"/>
</dbReference>
<dbReference type="Pfam" id="PF18029">
    <property type="entry name" value="Glyoxalase_6"/>
    <property type="match status" value="1"/>
</dbReference>
<dbReference type="Proteomes" id="UP000292003">
    <property type="component" value="Unassembled WGS sequence"/>
</dbReference>
<dbReference type="RefSeq" id="WP_130473581.1">
    <property type="nucleotide sequence ID" value="NZ_SFCC01000001.1"/>
</dbReference>
<accession>A0A4Q7JFL9</accession>
<dbReference type="OrthoDB" id="9804907at2"/>
<dbReference type="CDD" id="cd06587">
    <property type="entry name" value="VOC"/>
    <property type="match status" value="1"/>
</dbReference>
<feature type="domain" description="VOC" evidence="3">
    <location>
        <begin position="4"/>
        <end position="112"/>
    </location>
</feature>
<evidence type="ECO:0000256" key="2">
    <source>
        <dbReference type="ARBA" id="ARBA00022525"/>
    </source>
</evidence>
<sequence>MPNQLASIMLGTADPDRLRDWYRRAFAPKEDEYGWMDFGGCGLLIDGRDDVPAHNDHPGRVILNFHVDDARAVVEHLDRMGVTWVVRLDRRDHGVFSTLRDPDGNYLQVIEFDK</sequence>
<dbReference type="SUPFAM" id="SSF54593">
    <property type="entry name" value="Glyoxalase/Bleomycin resistance protein/Dihydroxybiphenyl dioxygenase"/>
    <property type="match status" value="1"/>
</dbReference>
<dbReference type="Gene3D" id="3.10.180.10">
    <property type="entry name" value="2,3-Dihydroxybiphenyl 1,2-Dioxygenase, domain 1"/>
    <property type="match status" value="1"/>
</dbReference>
<comment type="caution">
    <text evidence="4">The sequence shown here is derived from an EMBL/GenBank/DDBJ whole genome shotgun (WGS) entry which is preliminary data.</text>
</comment>
<dbReference type="InterPro" id="IPR029068">
    <property type="entry name" value="Glyas_Bleomycin-R_OHBP_Dase"/>
</dbReference>
<reference evidence="4 5" key="1">
    <citation type="submission" date="2019-02" db="EMBL/GenBank/DDBJ databases">
        <title>Draft genome sequence of Amycolatopsis sp. 8-3EHSu isolated from roots of Suaeda maritima.</title>
        <authorList>
            <person name="Duangmal K."/>
            <person name="Chantavorakit T."/>
        </authorList>
    </citation>
    <scope>NUCLEOTIDE SEQUENCE [LARGE SCALE GENOMIC DNA]</scope>
    <source>
        <strain evidence="4 5">8-3EHSu</strain>
    </source>
</reference>
<keyword evidence="5" id="KW-1185">Reference proteome</keyword>
<dbReference type="InterPro" id="IPR041581">
    <property type="entry name" value="Glyoxalase_6"/>
</dbReference>
<dbReference type="GO" id="GO:0005576">
    <property type="term" value="C:extracellular region"/>
    <property type="evidence" value="ECO:0007669"/>
    <property type="project" value="UniProtKB-SubCell"/>
</dbReference>
<dbReference type="PROSITE" id="PS00259">
    <property type="entry name" value="GASTRIN"/>
    <property type="match status" value="1"/>
</dbReference>
<proteinExistence type="predicted"/>
<evidence type="ECO:0000313" key="5">
    <source>
        <dbReference type="Proteomes" id="UP000292003"/>
    </source>
</evidence>
<evidence type="ECO:0000313" key="4">
    <source>
        <dbReference type="EMBL" id="RZQ66012.1"/>
    </source>
</evidence>
<comment type="subcellular location">
    <subcellularLocation>
        <location evidence="1">Secreted</location>
    </subcellularLocation>
</comment>
<name>A0A4Q7JFL9_9PSEU</name>
<evidence type="ECO:0000259" key="3">
    <source>
        <dbReference type="PROSITE" id="PS51819"/>
    </source>
</evidence>
<dbReference type="InterPro" id="IPR013152">
    <property type="entry name" value="Gastrin/cholecystokinin_CS"/>
</dbReference>